<organism evidence="2 3">
    <name type="scientific">Zancudomyces culisetae</name>
    <name type="common">Gut fungus</name>
    <name type="synonym">Smittium culisetae</name>
    <dbReference type="NCBI Taxonomy" id="1213189"/>
    <lineage>
        <taxon>Eukaryota</taxon>
        <taxon>Fungi</taxon>
        <taxon>Fungi incertae sedis</taxon>
        <taxon>Zoopagomycota</taxon>
        <taxon>Kickxellomycotina</taxon>
        <taxon>Harpellomycetes</taxon>
        <taxon>Harpellales</taxon>
        <taxon>Legeriomycetaceae</taxon>
        <taxon>Zancudomyces</taxon>
    </lineage>
</organism>
<name>A0A1R1PLP4_ZANCU</name>
<feature type="region of interest" description="Disordered" evidence="1">
    <location>
        <begin position="57"/>
        <end position="82"/>
    </location>
</feature>
<gene>
    <name evidence="2" type="ORF">AX774_g4658</name>
</gene>
<accession>A0A1R1PLP4</accession>
<proteinExistence type="predicted"/>
<comment type="caution">
    <text evidence="2">The sequence shown here is derived from an EMBL/GenBank/DDBJ whole genome shotgun (WGS) entry which is preliminary data.</text>
</comment>
<evidence type="ECO:0000313" key="3">
    <source>
        <dbReference type="Proteomes" id="UP000188320"/>
    </source>
</evidence>
<dbReference type="Proteomes" id="UP000188320">
    <property type="component" value="Unassembled WGS sequence"/>
</dbReference>
<protein>
    <recommendedName>
        <fullName evidence="4">Mediator of RNA polymerase II transcription subunit 17</fullName>
    </recommendedName>
</protein>
<sequence>MEASKLLKEHTKRLEEITEHNKQVWKRALELRKRHWVIGQHEKMKDGAKFYIPYGSSSGSSGSSHSHNHNHIRSSGRGGNNSRGIGGVEYADIVESKQNQQVEIKIPYDSMVYLETKIVLNKQVKGNNTLELSAILRPEYSQNAKEISELKLLQARNNVYATNVFEYLKSEAQATSKGTIGKGERQISQADVDVLSVPIKVENKVYQLQFHKVRTGFNEQIKQTPPQNGQSSPNSWEKTSADLAMVLSAQLSSKPNNKGGLETVTKSLVALHNITELDSVIRHYYSQFKNITRSKTLFETFYQESTTNQRLPKYYVNVHVLDSINSFLLIIKFDMFTGLFDLSFLYASTPTLLNNTANSSNKNSSVGSVTNITELKSLIHSHFVYLYLSKIASGFNRLLSNYLSESCFNYQLCPVSNHIAFSIISLDLILHMTVDLVSKSRICIHLNASPFTHTSPAPSSSTSSHQVDFDVDDFLPSSSDYLEFWFEDCVAAKLFSVLNLSF</sequence>
<dbReference type="AlphaFoldDB" id="A0A1R1PLP4"/>
<dbReference type="EMBL" id="LSSK01000797">
    <property type="protein sequence ID" value="OMH81884.1"/>
    <property type="molecule type" value="Genomic_DNA"/>
</dbReference>
<evidence type="ECO:0008006" key="4">
    <source>
        <dbReference type="Google" id="ProtNLM"/>
    </source>
</evidence>
<evidence type="ECO:0000256" key="1">
    <source>
        <dbReference type="SAM" id="MobiDB-lite"/>
    </source>
</evidence>
<evidence type="ECO:0000313" key="2">
    <source>
        <dbReference type="EMBL" id="OMH81884.1"/>
    </source>
</evidence>
<reference evidence="3" key="1">
    <citation type="submission" date="2017-01" db="EMBL/GenBank/DDBJ databases">
        <authorList>
            <person name="Wang Y."/>
            <person name="White M."/>
            <person name="Kvist S."/>
            <person name="Moncalvo J.-M."/>
        </authorList>
    </citation>
    <scope>NUCLEOTIDE SEQUENCE [LARGE SCALE GENOMIC DNA]</scope>
    <source>
        <strain evidence="3">COL-18-3</strain>
    </source>
</reference>
<keyword evidence="3" id="KW-1185">Reference proteome</keyword>